<dbReference type="EMBL" id="WTYV01000008">
    <property type="protein sequence ID" value="MXO73195.1"/>
    <property type="molecule type" value="Genomic_DNA"/>
</dbReference>
<name>A0A844YXX8_9SPHN</name>
<dbReference type="Gene3D" id="3.40.630.30">
    <property type="match status" value="1"/>
</dbReference>
<reference evidence="1 2" key="1">
    <citation type="submission" date="2019-12" db="EMBL/GenBank/DDBJ databases">
        <title>Genomic-based taxomic classification of the family Erythrobacteraceae.</title>
        <authorList>
            <person name="Xu L."/>
        </authorList>
    </citation>
    <scope>NUCLEOTIDE SEQUENCE [LARGE SCALE GENOMIC DNA]</scope>
    <source>
        <strain evidence="1 2">M0322</strain>
    </source>
</reference>
<dbReference type="Proteomes" id="UP000466966">
    <property type="component" value="Unassembled WGS sequence"/>
</dbReference>
<sequence>MTAKIEVTPVSGKADLAAFIDLAYRLNGSDPNWVPPLRADMVELLTPGKNPFHEHARVQYFLARRDGRVVGRISAHIDELALAQPPEQGMGPGTGNWGLMEAEDEAVMHALIATAEEWLRGQGMTRVLAPLSMSIWEEPGLLTMGHDHPPMIMMGHHPAHYQGWIESAGGYTVAKLLHTYDLHNVADGFPELVNRIVAMGEKNPRIRIRTVNKADFANEAQIIIRILNEAWSNNWGFVPFTEREKAYAGKKLKQIIIEGANMIAELDGEPVAFMMALPDINTKLITMQGKLFPFNWARLLWWLRNPKSRNFRVPLMGVVTRLQNSRMASQLAFMMIEYIRRYAVAECGARRAEVGWILEDNQGMVAIAHAIEAKMNRTYTIWEKPL</sequence>
<protein>
    <submittedName>
        <fullName evidence="1">N-acetyltransferase</fullName>
    </submittedName>
</protein>
<dbReference type="AlphaFoldDB" id="A0A844YXX8"/>
<dbReference type="CDD" id="cd04301">
    <property type="entry name" value="NAT_SF"/>
    <property type="match status" value="1"/>
</dbReference>
<dbReference type="InterPro" id="IPR039968">
    <property type="entry name" value="BcerS-like"/>
</dbReference>
<comment type="caution">
    <text evidence="1">The sequence shown here is derived from an EMBL/GenBank/DDBJ whole genome shotgun (WGS) entry which is preliminary data.</text>
</comment>
<organism evidence="1 2">
    <name type="scientific">Alteraurantiacibacter buctensis</name>
    <dbReference type="NCBI Taxonomy" id="1503981"/>
    <lineage>
        <taxon>Bacteria</taxon>
        <taxon>Pseudomonadati</taxon>
        <taxon>Pseudomonadota</taxon>
        <taxon>Alphaproteobacteria</taxon>
        <taxon>Sphingomonadales</taxon>
        <taxon>Erythrobacteraceae</taxon>
        <taxon>Alteraurantiacibacter</taxon>
    </lineage>
</organism>
<dbReference type="PANTHER" id="PTHR41368">
    <property type="entry name" value="PROTEIN YGHO"/>
    <property type="match status" value="1"/>
</dbReference>
<accession>A0A844YXX8</accession>
<dbReference type="InterPro" id="IPR016181">
    <property type="entry name" value="Acyl_CoA_acyltransferase"/>
</dbReference>
<evidence type="ECO:0000313" key="1">
    <source>
        <dbReference type="EMBL" id="MXO73195.1"/>
    </source>
</evidence>
<dbReference type="SUPFAM" id="SSF55729">
    <property type="entry name" value="Acyl-CoA N-acyltransferases (Nat)"/>
    <property type="match status" value="1"/>
</dbReference>
<dbReference type="RefSeq" id="WP_160773128.1">
    <property type="nucleotide sequence ID" value="NZ_WTYV01000008.1"/>
</dbReference>
<proteinExistence type="predicted"/>
<gene>
    <name evidence="1" type="ORF">GRI99_16325</name>
</gene>
<dbReference type="PANTHER" id="PTHR41368:SF1">
    <property type="entry name" value="PROTEIN YGHO"/>
    <property type="match status" value="1"/>
</dbReference>
<keyword evidence="2" id="KW-1185">Reference proteome</keyword>
<keyword evidence="1" id="KW-0808">Transferase</keyword>
<dbReference type="OrthoDB" id="9806005at2"/>
<dbReference type="GO" id="GO:0016740">
    <property type="term" value="F:transferase activity"/>
    <property type="evidence" value="ECO:0007669"/>
    <property type="project" value="UniProtKB-KW"/>
</dbReference>
<evidence type="ECO:0000313" key="2">
    <source>
        <dbReference type="Proteomes" id="UP000466966"/>
    </source>
</evidence>